<dbReference type="RefSeq" id="WP_107780311.1">
    <property type="nucleotide sequence ID" value="NZ_QBKG01000001.1"/>
</dbReference>
<dbReference type="GeneID" id="84579438"/>
<accession>A0A2T5XXV9</accession>
<name>A0A2T5XXV9_9FLAO</name>
<evidence type="ECO:0000313" key="2">
    <source>
        <dbReference type="Proteomes" id="UP000243985"/>
    </source>
</evidence>
<proteinExistence type="predicted"/>
<dbReference type="AlphaFoldDB" id="A0A2T5XXV9"/>
<protein>
    <submittedName>
        <fullName evidence="1">Uncharacterized protein</fullName>
    </submittedName>
</protein>
<dbReference type="EMBL" id="QBKG01000001">
    <property type="protein sequence ID" value="PTX08370.1"/>
    <property type="molecule type" value="Genomic_DNA"/>
</dbReference>
<evidence type="ECO:0000313" key="1">
    <source>
        <dbReference type="EMBL" id="PTX08370.1"/>
    </source>
</evidence>
<sequence length="115" mass="13930">MKKFEFKYQFEFFCSPIWIEENVKNPIPHNVEIADLDINPYLKEELEELNNLYQEIFNDNYPPESDFKDTVSEYIFVNRVLISAELLEKEVGKQYTFVFDYPKWKEKLANLKMSQ</sequence>
<comment type="caution">
    <text evidence="1">The sequence shown here is derived from an EMBL/GenBank/DDBJ whole genome shotgun (WGS) entry which is preliminary data.</text>
</comment>
<dbReference type="Proteomes" id="UP000243985">
    <property type="component" value="Unassembled WGS sequence"/>
</dbReference>
<reference evidence="1 2" key="1">
    <citation type="submission" date="2018-04" db="EMBL/GenBank/DDBJ databases">
        <title>Genomic Encyclopedia of Archaeal and Bacterial Type Strains, Phase II (KMG-II): from individual species to whole genera.</title>
        <authorList>
            <person name="Goeker M."/>
        </authorList>
    </citation>
    <scope>NUCLEOTIDE SEQUENCE [LARGE SCALE GENOMIC DNA]</scope>
    <source>
        <strain evidence="1 2">DSM 22902</strain>
    </source>
</reference>
<gene>
    <name evidence="1" type="ORF">C8P65_10127</name>
</gene>
<organism evidence="1 2">
    <name type="scientific">Capnocytophaga leadbetteri</name>
    <dbReference type="NCBI Taxonomy" id="327575"/>
    <lineage>
        <taxon>Bacteria</taxon>
        <taxon>Pseudomonadati</taxon>
        <taxon>Bacteroidota</taxon>
        <taxon>Flavobacteriia</taxon>
        <taxon>Flavobacteriales</taxon>
        <taxon>Flavobacteriaceae</taxon>
        <taxon>Capnocytophaga</taxon>
    </lineage>
</organism>